<protein>
    <submittedName>
        <fullName evidence="1">Uncharacterized protein</fullName>
    </submittedName>
</protein>
<sequence>MALSLLEFSVMEMQEGQSFEDYATHWHAEEAKHRPPIDEEGQIQIFHGTLKGVYYSHFLGHTSSFSKMIKAAKKVSLGIKLGRIDHLIKIGDGESSEKTTTTAASSYAKKGKDTTVNAVNSGRIDFISSIS</sequence>
<organism evidence="1 2">
    <name type="scientific">Punica granatum</name>
    <name type="common">Pomegranate</name>
    <dbReference type="NCBI Taxonomy" id="22663"/>
    <lineage>
        <taxon>Eukaryota</taxon>
        <taxon>Viridiplantae</taxon>
        <taxon>Streptophyta</taxon>
        <taxon>Embryophyta</taxon>
        <taxon>Tracheophyta</taxon>
        <taxon>Spermatophyta</taxon>
        <taxon>Magnoliopsida</taxon>
        <taxon>eudicotyledons</taxon>
        <taxon>Gunneridae</taxon>
        <taxon>Pentapetalae</taxon>
        <taxon>rosids</taxon>
        <taxon>malvids</taxon>
        <taxon>Myrtales</taxon>
        <taxon>Lythraceae</taxon>
        <taxon>Punica</taxon>
    </lineage>
</organism>
<dbReference type="Proteomes" id="UP000233551">
    <property type="component" value="Unassembled WGS sequence"/>
</dbReference>
<evidence type="ECO:0000313" key="1">
    <source>
        <dbReference type="EMBL" id="PKI59698.1"/>
    </source>
</evidence>
<dbReference type="AlphaFoldDB" id="A0A2I0JTS1"/>
<accession>A0A2I0JTS1</accession>
<gene>
    <name evidence="1" type="ORF">CRG98_019874</name>
</gene>
<keyword evidence="2" id="KW-1185">Reference proteome</keyword>
<proteinExistence type="predicted"/>
<reference evidence="1 2" key="1">
    <citation type="submission" date="2017-11" db="EMBL/GenBank/DDBJ databases">
        <title>De-novo sequencing of pomegranate (Punica granatum L.) genome.</title>
        <authorList>
            <person name="Akparov Z."/>
            <person name="Amiraslanov A."/>
            <person name="Hajiyeva S."/>
            <person name="Abbasov M."/>
            <person name="Kaur K."/>
            <person name="Hamwieh A."/>
            <person name="Solovyev V."/>
            <person name="Salamov A."/>
            <person name="Braich B."/>
            <person name="Kosarev P."/>
            <person name="Mahmoud A."/>
            <person name="Hajiyev E."/>
            <person name="Babayeva S."/>
            <person name="Izzatullayeva V."/>
            <person name="Mammadov A."/>
            <person name="Mammadov A."/>
            <person name="Sharifova S."/>
            <person name="Ojaghi J."/>
            <person name="Eynullazada K."/>
            <person name="Bayramov B."/>
            <person name="Abdulazimova A."/>
            <person name="Shahmuradov I."/>
        </authorList>
    </citation>
    <scope>NUCLEOTIDE SEQUENCE [LARGE SCALE GENOMIC DNA]</scope>
    <source>
        <strain evidence="2">cv. AG2017</strain>
        <tissue evidence="1">Leaf</tissue>
    </source>
</reference>
<comment type="caution">
    <text evidence="1">The sequence shown here is derived from an EMBL/GenBank/DDBJ whole genome shotgun (WGS) entry which is preliminary data.</text>
</comment>
<dbReference type="EMBL" id="PGOL01001241">
    <property type="protein sequence ID" value="PKI59698.1"/>
    <property type="molecule type" value="Genomic_DNA"/>
</dbReference>
<name>A0A2I0JTS1_PUNGR</name>
<evidence type="ECO:0000313" key="2">
    <source>
        <dbReference type="Proteomes" id="UP000233551"/>
    </source>
</evidence>